<feature type="chain" id="PRO_5008264355" evidence="2">
    <location>
        <begin position="19"/>
        <end position="68"/>
    </location>
</feature>
<keyword evidence="4" id="KW-1185">Reference proteome</keyword>
<name>A0A194QHW9_PAPXU</name>
<feature type="compositionally biased region" description="Polar residues" evidence="1">
    <location>
        <begin position="38"/>
        <end position="56"/>
    </location>
</feature>
<protein>
    <submittedName>
        <fullName evidence="3">Uncharacterized protein</fullName>
    </submittedName>
</protein>
<accession>A0A194QHW9</accession>
<sequence>MALLKMLVILAVIGAVVCDHDYTRRSGLLQNQVANQPTNVQRSPCNDNSVNCNDGNITPPHLELNKKR</sequence>
<evidence type="ECO:0000313" key="3">
    <source>
        <dbReference type="EMBL" id="KPJ03051.1"/>
    </source>
</evidence>
<organism evidence="3 4">
    <name type="scientific">Papilio xuthus</name>
    <name type="common">Asian swallowtail butterfly</name>
    <dbReference type="NCBI Taxonomy" id="66420"/>
    <lineage>
        <taxon>Eukaryota</taxon>
        <taxon>Metazoa</taxon>
        <taxon>Ecdysozoa</taxon>
        <taxon>Arthropoda</taxon>
        <taxon>Hexapoda</taxon>
        <taxon>Insecta</taxon>
        <taxon>Pterygota</taxon>
        <taxon>Neoptera</taxon>
        <taxon>Endopterygota</taxon>
        <taxon>Lepidoptera</taxon>
        <taxon>Glossata</taxon>
        <taxon>Ditrysia</taxon>
        <taxon>Papilionoidea</taxon>
        <taxon>Papilionidae</taxon>
        <taxon>Papilioninae</taxon>
        <taxon>Papilio</taxon>
    </lineage>
</organism>
<proteinExistence type="predicted"/>
<feature type="region of interest" description="Disordered" evidence="1">
    <location>
        <begin position="38"/>
        <end position="68"/>
    </location>
</feature>
<evidence type="ECO:0000313" key="4">
    <source>
        <dbReference type="Proteomes" id="UP000053268"/>
    </source>
</evidence>
<evidence type="ECO:0000256" key="2">
    <source>
        <dbReference type="SAM" id="SignalP"/>
    </source>
</evidence>
<reference evidence="3 4" key="1">
    <citation type="journal article" date="2015" name="Nat. Commun.">
        <title>Outbred genome sequencing and CRISPR/Cas9 gene editing in butterflies.</title>
        <authorList>
            <person name="Li X."/>
            <person name="Fan D."/>
            <person name="Zhang W."/>
            <person name="Liu G."/>
            <person name="Zhang L."/>
            <person name="Zhao L."/>
            <person name="Fang X."/>
            <person name="Chen L."/>
            <person name="Dong Y."/>
            <person name="Chen Y."/>
            <person name="Ding Y."/>
            <person name="Zhao R."/>
            <person name="Feng M."/>
            <person name="Zhu Y."/>
            <person name="Feng Y."/>
            <person name="Jiang X."/>
            <person name="Zhu D."/>
            <person name="Xiang H."/>
            <person name="Feng X."/>
            <person name="Li S."/>
            <person name="Wang J."/>
            <person name="Zhang G."/>
            <person name="Kronforst M.R."/>
            <person name="Wang W."/>
        </authorList>
    </citation>
    <scope>NUCLEOTIDE SEQUENCE [LARGE SCALE GENOMIC DNA]</scope>
    <source>
        <strain evidence="3">Ya'a_city_454_Px</strain>
        <tissue evidence="3">Whole body</tissue>
    </source>
</reference>
<feature type="signal peptide" evidence="2">
    <location>
        <begin position="1"/>
        <end position="18"/>
    </location>
</feature>
<evidence type="ECO:0000256" key="1">
    <source>
        <dbReference type="SAM" id="MobiDB-lite"/>
    </source>
</evidence>
<dbReference type="AlphaFoldDB" id="A0A194QHW9"/>
<keyword evidence="2" id="KW-0732">Signal</keyword>
<dbReference type="EMBL" id="KQ459193">
    <property type="protein sequence ID" value="KPJ03051.1"/>
    <property type="molecule type" value="Genomic_DNA"/>
</dbReference>
<gene>
    <name evidence="3" type="ORF">RR46_06209</name>
</gene>
<dbReference type="Proteomes" id="UP000053268">
    <property type="component" value="Unassembled WGS sequence"/>
</dbReference>